<sequence length="805" mass="90365">MAAQQQRQDLSGRRAEHHNKNSGRAQAKDIYDLAAGYYSVIIDTCSLIKAATTGNVFWQRMIPALQLRGARIKVPYAVLYKELGKIAYAKDADKKRYDKETSAGALAALKQLKELQQLQLLDLVDSKEDGKLAVHADNIILRGMIEALILSGHNIMFITNDFGLTCDIYAVNFSRSNSFRNKVVVCRIASKNGELFVSRAATNAEPERFFSTGNIWYPRSPEKICYLPEGKAGNSKAANTAAGPRAAAQPQRPVNRPQPQRKAQSAQSGQALQSSQPKPQSPVRGQAEVKAQPLKTAGQGARRQNPQIFAWAREVNKVQGEIEITAIPAAGDVVEAHDGQRVDLITLGDKIASGGEGTVYATNIRGLVAKIYKPGKLDLIKLKKLELMISRHLIYPGICFPLSQLYFKGSFAGFLMPEAKGRPLQRSLFLPVKVFVQRYPEWTRLETVQLALTILDKICWLHQHHIIMGDINPGNILISSPTEVYFVDADSYQVEGYPCPMGTINFTAPEIQRRSFADFLRTLGNENFAVATLLFMLMIPGKPPYAMQGGEDQIENILNGDFAYPSGERSNGKAPDGLWRFCWSHLPRFLKDDFYDTFKKGERYSREDTRLNAREWRRRFENYLELLQNGQLTAHDEMSLEIFPTRLKKNKDVTYIKCQLCGEEVDEERSEGGYCYNCLNQGETYPCERCGAEIFFSNRARLLKHLKKPRLCHDCHEALKQVYCTVQCVDCGRTFEITVGQKEQFEQKHWQLPVRCPQCRQQRKSGAANGTHSAQQAQPANQPGAAGAPDLRSALSSVFGMFKQH</sequence>
<dbReference type="AlphaFoldDB" id="A0A9D9DFQ7"/>
<evidence type="ECO:0000259" key="2">
    <source>
        <dbReference type="PROSITE" id="PS50011"/>
    </source>
</evidence>
<feature type="compositionally biased region" description="Low complexity" evidence="1">
    <location>
        <begin position="237"/>
        <end position="276"/>
    </location>
</feature>
<dbReference type="EMBL" id="JADINH010000185">
    <property type="protein sequence ID" value="MBO8416581.1"/>
    <property type="molecule type" value="Genomic_DNA"/>
</dbReference>
<dbReference type="Proteomes" id="UP000823631">
    <property type="component" value="Unassembled WGS sequence"/>
</dbReference>
<gene>
    <name evidence="3" type="ORF">IAB19_09390</name>
</gene>
<evidence type="ECO:0000313" key="4">
    <source>
        <dbReference type="Proteomes" id="UP000823631"/>
    </source>
</evidence>
<proteinExistence type="predicted"/>
<feature type="compositionally biased region" description="Low complexity" evidence="1">
    <location>
        <begin position="774"/>
        <end position="789"/>
    </location>
</feature>
<feature type="region of interest" description="Disordered" evidence="1">
    <location>
        <begin position="767"/>
        <end position="789"/>
    </location>
</feature>
<dbReference type="SMART" id="SM00220">
    <property type="entry name" value="S_TKc"/>
    <property type="match status" value="1"/>
</dbReference>
<dbReference type="Gene3D" id="1.10.510.10">
    <property type="entry name" value="Transferase(Phosphotransferase) domain 1"/>
    <property type="match status" value="1"/>
</dbReference>
<dbReference type="GO" id="GO:0004672">
    <property type="term" value="F:protein kinase activity"/>
    <property type="evidence" value="ECO:0007669"/>
    <property type="project" value="InterPro"/>
</dbReference>
<reference evidence="3" key="1">
    <citation type="submission" date="2020-10" db="EMBL/GenBank/DDBJ databases">
        <authorList>
            <person name="Gilroy R."/>
        </authorList>
    </citation>
    <scope>NUCLEOTIDE SEQUENCE</scope>
    <source>
        <strain evidence="3">17213</strain>
    </source>
</reference>
<dbReference type="InterPro" id="IPR011009">
    <property type="entry name" value="Kinase-like_dom_sf"/>
</dbReference>
<comment type="caution">
    <text evidence="3">The sequence shown here is derived from an EMBL/GenBank/DDBJ whole genome shotgun (WGS) entry which is preliminary data.</text>
</comment>
<protein>
    <submittedName>
        <fullName evidence="3">Zinc-ribbon domain containing protein</fullName>
    </submittedName>
</protein>
<feature type="region of interest" description="Disordered" evidence="1">
    <location>
        <begin position="1"/>
        <end position="23"/>
    </location>
</feature>
<accession>A0A9D9DFQ7</accession>
<feature type="domain" description="Protein kinase" evidence="2">
    <location>
        <begin position="345"/>
        <end position="624"/>
    </location>
</feature>
<feature type="region of interest" description="Disordered" evidence="1">
    <location>
        <begin position="235"/>
        <end position="305"/>
    </location>
</feature>
<evidence type="ECO:0000256" key="1">
    <source>
        <dbReference type="SAM" id="MobiDB-lite"/>
    </source>
</evidence>
<dbReference type="PROSITE" id="PS50011">
    <property type="entry name" value="PROTEIN_KINASE_DOM"/>
    <property type="match status" value="1"/>
</dbReference>
<organism evidence="3 4">
    <name type="scientific">Candidatus Avisuccinivibrio stercorigallinarum</name>
    <dbReference type="NCBI Taxonomy" id="2840704"/>
    <lineage>
        <taxon>Bacteria</taxon>
        <taxon>Pseudomonadati</taxon>
        <taxon>Pseudomonadota</taxon>
        <taxon>Gammaproteobacteria</taxon>
        <taxon>Aeromonadales</taxon>
        <taxon>Succinivibrionaceae</taxon>
        <taxon>Succinivibrionaceae incertae sedis</taxon>
        <taxon>Candidatus Avisuccinivibrio</taxon>
    </lineage>
</organism>
<dbReference type="InterPro" id="IPR000719">
    <property type="entry name" value="Prot_kinase_dom"/>
</dbReference>
<name>A0A9D9DFQ7_9GAMM</name>
<dbReference type="SUPFAM" id="SSF56112">
    <property type="entry name" value="Protein kinase-like (PK-like)"/>
    <property type="match status" value="1"/>
</dbReference>
<evidence type="ECO:0000313" key="3">
    <source>
        <dbReference type="EMBL" id="MBO8416581.1"/>
    </source>
</evidence>
<reference evidence="3" key="2">
    <citation type="journal article" date="2021" name="PeerJ">
        <title>Extensive microbial diversity within the chicken gut microbiome revealed by metagenomics and culture.</title>
        <authorList>
            <person name="Gilroy R."/>
            <person name="Ravi A."/>
            <person name="Getino M."/>
            <person name="Pursley I."/>
            <person name="Horton D.L."/>
            <person name="Alikhan N.F."/>
            <person name="Baker D."/>
            <person name="Gharbi K."/>
            <person name="Hall N."/>
            <person name="Watson M."/>
            <person name="Adriaenssens E.M."/>
            <person name="Foster-Nyarko E."/>
            <person name="Jarju S."/>
            <person name="Secka A."/>
            <person name="Antonio M."/>
            <person name="Oren A."/>
            <person name="Chaudhuri R.R."/>
            <person name="La Ragione R."/>
            <person name="Hildebrand F."/>
            <person name="Pallen M.J."/>
        </authorList>
    </citation>
    <scope>NUCLEOTIDE SEQUENCE</scope>
    <source>
        <strain evidence="3">17213</strain>
    </source>
</reference>
<dbReference type="GO" id="GO:0005524">
    <property type="term" value="F:ATP binding"/>
    <property type="evidence" value="ECO:0007669"/>
    <property type="project" value="InterPro"/>
</dbReference>